<dbReference type="PANTHER" id="PTHR30619:SF7">
    <property type="entry name" value="BETA-LACTAMASE DOMAIN PROTEIN"/>
    <property type="match status" value="1"/>
</dbReference>
<reference evidence="1 2" key="1">
    <citation type="submission" date="2019-10" db="EMBL/GenBank/DDBJ databases">
        <title>The Genome Sequence of Clostridium tarantellae Isolated from Fish Brain.</title>
        <authorList>
            <person name="Bano L."/>
            <person name="Kiel M."/>
            <person name="Sales G."/>
            <person name="Doxey A.C."/>
            <person name="Mansfield M.J."/>
            <person name="Schiavone M."/>
            <person name="Rossetto O."/>
            <person name="Pirazzini M."/>
            <person name="Dobrindt U."/>
            <person name="Montecucco C."/>
        </authorList>
    </citation>
    <scope>NUCLEOTIDE SEQUENCE [LARGE SCALE GENOMIC DNA]</scope>
    <source>
        <strain evidence="1 2">DSM 3997</strain>
    </source>
</reference>
<dbReference type="PANTHER" id="PTHR30619">
    <property type="entry name" value="DNA INTERNALIZATION/COMPETENCE PROTEIN COMEC/REC2"/>
    <property type="match status" value="1"/>
</dbReference>
<dbReference type="InterPro" id="IPR052159">
    <property type="entry name" value="Competence_DNA_uptake"/>
</dbReference>
<comment type="caution">
    <text evidence="1">The sequence shown here is derived from an EMBL/GenBank/DDBJ whole genome shotgun (WGS) entry which is preliminary data.</text>
</comment>
<evidence type="ECO:0000313" key="1">
    <source>
        <dbReference type="EMBL" id="MPQ44919.1"/>
    </source>
</evidence>
<evidence type="ECO:0008006" key="3">
    <source>
        <dbReference type="Google" id="ProtNLM"/>
    </source>
</evidence>
<dbReference type="EMBL" id="WHJC01000359">
    <property type="protein sequence ID" value="MPQ44919.1"/>
    <property type="molecule type" value="Genomic_DNA"/>
</dbReference>
<dbReference type="Gene3D" id="3.60.15.10">
    <property type="entry name" value="Ribonuclease Z/Hydroxyacylglutathione hydrolase-like"/>
    <property type="match status" value="1"/>
</dbReference>
<organism evidence="1 2">
    <name type="scientific">Clostridium tarantellae</name>
    <dbReference type="NCBI Taxonomy" id="39493"/>
    <lineage>
        <taxon>Bacteria</taxon>
        <taxon>Bacillati</taxon>
        <taxon>Bacillota</taxon>
        <taxon>Clostridia</taxon>
        <taxon>Eubacteriales</taxon>
        <taxon>Clostridiaceae</taxon>
        <taxon>Clostridium</taxon>
    </lineage>
</organism>
<dbReference type="AlphaFoldDB" id="A0A6I1MXP9"/>
<dbReference type="SUPFAM" id="SSF56281">
    <property type="entry name" value="Metallo-hydrolase/oxidoreductase"/>
    <property type="match status" value="1"/>
</dbReference>
<keyword evidence="2" id="KW-1185">Reference proteome</keyword>
<dbReference type="InterPro" id="IPR036866">
    <property type="entry name" value="RibonucZ/Hydroxyglut_hydro"/>
</dbReference>
<gene>
    <name evidence="1" type="ORF">GBZ86_14355</name>
</gene>
<evidence type="ECO:0000313" key="2">
    <source>
        <dbReference type="Proteomes" id="UP000430345"/>
    </source>
</evidence>
<proteinExistence type="predicted"/>
<name>A0A6I1MXP9_9CLOT</name>
<sequence length="170" mass="19746">MKKCLIRINIIFLLFIFLGNGVKIFAKDNPNNVNFLKVGDSDCILIKSNIENILIDLGEKKYENNILDYLKEEGIEELDAIILTNFKNNRIGALDIILENFKINKIFLPNYCDNKENKDLIIKNLKEKNISYDFIKKGWSYNKGNIYIEAKLPLENIFNNNYNSVVLYGV</sequence>
<accession>A0A6I1MXP9</accession>
<protein>
    <recommendedName>
        <fullName evidence="3">MBL fold metallo-hydrolase</fullName>
    </recommendedName>
</protein>
<dbReference type="Proteomes" id="UP000430345">
    <property type="component" value="Unassembled WGS sequence"/>
</dbReference>
<feature type="non-terminal residue" evidence="1">
    <location>
        <position position="170"/>
    </location>
</feature>